<evidence type="ECO:0000313" key="2">
    <source>
        <dbReference type="EMBL" id="RKD23015.1"/>
    </source>
</evidence>
<keyword evidence="1" id="KW-0472">Membrane</keyword>
<gene>
    <name evidence="2" type="ORF">BEP19_12350</name>
</gene>
<keyword evidence="1" id="KW-0812">Transmembrane</keyword>
<keyword evidence="3" id="KW-1185">Reference proteome</keyword>
<sequence>MKMYWFKQLSLILLLIALAFVIDLYMTNAILSVEDVTLRQTNLALITAVIIIACNQLLYNYATVNETFMQHPRWQRMYIYIMIGLFFSFIIFMFLFSVFGGLKMQTWVMFAGIYYFIFMLNLLALSIIHKVVEANAKKKIILSGTSFILLVALTLFVF</sequence>
<dbReference type="AlphaFoldDB" id="A0A419SH03"/>
<name>A0A419SH03_9BACL</name>
<dbReference type="Proteomes" id="UP000284219">
    <property type="component" value="Unassembled WGS sequence"/>
</dbReference>
<accession>A0A419SH03</accession>
<evidence type="ECO:0000313" key="3">
    <source>
        <dbReference type="Proteomes" id="UP000284219"/>
    </source>
</evidence>
<feature type="transmembrane region" description="Helical" evidence="1">
    <location>
        <begin position="42"/>
        <end position="59"/>
    </location>
</feature>
<comment type="caution">
    <text evidence="2">The sequence shown here is derived from an EMBL/GenBank/DDBJ whole genome shotgun (WGS) entry which is preliminary data.</text>
</comment>
<keyword evidence="1" id="KW-1133">Transmembrane helix</keyword>
<feature type="transmembrane region" description="Helical" evidence="1">
    <location>
        <begin position="79"/>
        <end position="101"/>
    </location>
</feature>
<feature type="transmembrane region" description="Helical" evidence="1">
    <location>
        <begin position="140"/>
        <end position="157"/>
    </location>
</feature>
<dbReference type="RefSeq" id="WP_120190504.1">
    <property type="nucleotide sequence ID" value="NZ_MCHY01000009.1"/>
</dbReference>
<dbReference type="OrthoDB" id="2873693at2"/>
<reference evidence="2 3" key="1">
    <citation type="submission" date="2016-08" db="EMBL/GenBank/DDBJ databases">
        <title>Novel Firmicute Genomes.</title>
        <authorList>
            <person name="Poppleton D.I."/>
            <person name="Gribaldo S."/>
        </authorList>
    </citation>
    <scope>NUCLEOTIDE SEQUENCE [LARGE SCALE GENOMIC DNA]</scope>
    <source>
        <strain evidence="2 3">RAOx-1</strain>
    </source>
</reference>
<organism evidence="2 3">
    <name type="scientific">Ammoniphilus oxalaticus</name>
    <dbReference type="NCBI Taxonomy" id="66863"/>
    <lineage>
        <taxon>Bacteria</taxon>
        <taxon>Bacillati</taxon>
        <taxon>Bacillota</taxon>
        <taxon>Bacilli</taxon>
        <taxon>Bacillales</taxon>
        <taxon>Paenibacillaceae</taxon>
        <taxon>Aneurinibacillus group</taxon>
        <taxon>Ammoniphilus</taxon>
    </lineage>
</organism>
<feature type="transmembrane region" description="Helical" evidence="1">
    <location>
        <begin position="107"/>
        <end position="128"/>
    </location>
</feature>
<protein>
    <submittedName>
        <fullName evidence="2">Uncharacterized protein</fullName>
    </submittedName>
</protein>
<evidence type="ECO:0000256" key="1">
    <source>
        <dbReference type="SAM" id="Phobius"/>
    </source>
</evidence>
<dbReference type="EMBL" id="MCHY01000009">
    <property type="protein sequence ID" value="RKD23015.1"/>
    <property type="molecule type" value="Genomic_DNA"/>
</dbReference>
<proteinExistence type="predicted"/>